<protein>
    <submittedName>
        <fullName evidence="1">Uncharacterized protein</fullName>
    </submittedName>
</protein>
<reference evidence="1" key="1">
    <citation type="submission" date="2019-02" db="EMBL/GenBank/DDBJ databases">
        <authorList>
            <person name="Gruber-Vodicka R. H."/>
            <person name="Seah K. B. B."/>
        </authorList>
    </citation>
    <scope>NUCLEOTIDE SEQUENCE</scope>
    <source>
        <strain evidence="1">BECK_BZ125</strain>
    </source>
</reference>
<accession>A0A450YP88</accession>
<evidence type="ECO:0000313" key="1">
    <source>
        <dbReference type="EMBL" id="VFK43309.1"/>
    </source>
</evidence>
<dbReference type="AlphaFoldDB" id="A0A450YP88"/>
<dbReference type="EMBL" id="CAADFT010000024">
    <property type="protein sequence ID" value="VFK43309.1"/>
    <property type="molecule type" value="Genomic_DNA"/>
</dbReference>
<proteinExistence type="predicted"/>
<organism evidence="1">
    <name type="scientific">Candidatus Kentrum sp. TC</name>
    <dbReference type="NCBI Taxonomy" id="2126339"/>
    <lineage>
        <taxon>Bacteria</taxon>
        <taxon>Pseudomonadati</taxon>
        <taxon>Pseudomonadota</taxon>
        <taxon>Gammaproteobacteria</taxon>
        <taxon>Candidatus Kentrum</taxon>
    </lineage>
</organism>
<gene>
    <name evidence="1" type="ORF">BECKTC1821E_GA0114239_102428</name>
</gene>
<sequence>MQPLCDFVERKYFRVFSNQDYRWSNELTINTAFPTLLFNDTL</sequence>
<name>A0A450YP88_9GAMM</name>